<feature type="compositionally biased region" description="Basic and acidic residues" evidence="3">
    <location>
        <begin position="8"/>
        <end position="21"/>
    </location>
</feature>
<evidence type="ECO:0000256" key="3">
    <source>
        <dbReference type="SAM" id="MobiDB-lite"/>
    </source>
</evidence>
<evidence type="ECO:0000256" key="4">
    <source>
        <dbReference type="SAM" id="Phobius"/>
    </source>
</evidence>
<evidence type="ECO:0000256" key="1">
    <source>
        <dbReference type="ARBA" id="ARBA00004370"/>
    </source>
</evidence>
<dbReference type="PANTHER" id="PTHR37042">
    <property type="entry name" value="OUTER MEMBRANE PROTEIN RV1973"/>
    <property type="match status" value="1"/>
</dbReference>
<evidence type="ECO:0000313" key="6">
    <source>
        <dbReference type="Proteomes" id="UP000011200"/>
    </source>
</evidence>
<feature type="transmembrane region" description="Helical" evidence="4">
    <location>
        <begin position="67"/>
        <end position="91"/>
    </location>
</feature>
<accession>A0A2U9PPZ9</accession>
<organism evidence="5 6">
    <name type="scientific">Mycolicibacterium smegmatis (strain MKD8)</name>
    <name type="common">Mycobacterium smegmatis</name>
    <dbReference type="NCBI Taxonomy" id="1214915"/>
    <lineage>
        <taxon>Bacteria</taxon>
        <taxon>Bacillati</taxon>
        <taxon>Actinomycetota</taxon>
        <taxon>Actinomycetes</taxon>
        <taxon>Mycobacteriales</taxon>
        <taxon>Mycobacteriaceae</taxon>
        <taxon>Mycolicibacterium</taxon>
    </lineage>
</organism>
<comment type="subcellular location">
    <subcellularLocation>
        <location evidence="1">Membrane</location>
    </subcellularLocation>
</comment>
<evidence type="ECO:0000313" key="5">
    <source>
        <dbReference type="EMBL" id="AWT53787.1"/>
    </source>
</evidence>
<reference evidence="6" key="2">
    <citation type="submission" date="2018-03" db="EMBL/GenBank/DDBJ databases">
        <authorList>
            <person name="Derbyshire K."/>
            <person name="Gray T.A."/>
            <person name="Champion M."/>
        </authorList>
    </citation>
    <scope>NUCLEOTIDE SEQUENCE [LARGE SCALE GENOMIC DNA]</scope>
    <source>
        <strain evidence="6">MKD8</strain>
    </source>
</reference>
<dbReference type="GO" id="GO:0016020">
    <property type="term" value="C:membrane"/>
    <property type="evidence" value="ECO:0007669"/>
    <property type="project" value="UniProtKB-SubCell"/>
</dbReference>
<evidence type="ECO:0008006" key="7">
    <source>
        <dbReference type="Google" id="ProtNLM"/>
    </source>
</evidence>
<name>A0A2U9PPZ9_MYCSE</name>
<dbReference type="AlphaFoldDB" id="A0A2U9PPZ9"/>
<keyword evidence="4" id="KW-0812">Transmembrane</keyword>
<sequence length="228" mass="24811">MLSTTERVGTDGDLRAEKAEAEAAEAESAAAAARERASRLRQQAGAATEPARGRPRRFRVRLSRPRWTTVAAAVALLCTAALLTVGGYLTWDHRKTVHSERMRAEYTAEYTAAARQVAVSLMSIDHNNANGDVQRIIDNSTGEFRDEFTRASEDFVRLAKDAKVTTEATATAAAVESMTDDAAVVLVTVSSTVTNAEGAKDSPRNWRLSVDLRRDGDQIKMAKVEFVP</sequence>
<keyword evidence="4" id="KW-1133">Transmembrane helix</keyword>
<dbReference type="PANTHER" id="PTHR37042:SF4">
    <property type="entry name" value="OUTER MEMBRANE PROTEIN RV1973"/>
    <property type="match status" value="1"/>
</dbReference>
<protein>
    <recommendedName>
        <fullName evidence="7">VirB8 protein</fullName>
    </recommendedName>
</protein>
<evidence type="ECO:0000256" key="2">
    <source>
        <dbReference type="ARBA" id="ARBA00023136"/>
    </source>
</evidence>
<gene>
    <name evidence="5" type="ORF">D806_028130</name>
</gene>
<dbReference type="EMBL" id="CP027541">
    <property type="protein sequence ID" value="AWT53787.1"/>
    <property type="molecule type" value="Genomic_DNA"/>
</dbReference>
<proteinExistence type="predicted"/>
<dbReference type="Proteomes" id="UP000011200">
    <property type="component" value="Chromosome"/>
</dbReference>
<keyword evidence="2 4" id="KW-0472">Membrane</keyword>
<reference evidence="5 6" key="1">
    <citation type="journal article" date="2013" name="Genome Announc.">
        <title>Draft genome sequence of MKD8, a conjugal recipient Mycobacterium smegmatis strain.</title>
        <authorList>
            <person name="Gray T.A."/>
            <person name="Palumbo M.J."/>
            <person name="Derbyshire K.M."/>
        </authorList>
    </citation>
    <scope>NUCLEOTIDE SEQUENCE [LARGE SCALE GENOMIC DNA]</scope>
    <source>
        <strain evidence="5 6">MKD8</strain>
    </source>
</reference>
<feature type="region of interest" description="Disordered" evidence="3">
    <location>
        <begin position="1"/>
        <end position="57"/>
    </location>
</feature>